<gene>
    <name evidence="1" type="ORF">GGR27_001952</name>
</gene>
<dbReference type="SUPFAM" id="SSF56784">
    <property type="entry name" value="HAD-like"/>
    <property type="match status" value="1"/>
</dbReference>
<organism evidence="1 2">
    <name type="scientific">Neolewinella antarctica</name>
    <dbReference type="NCBI Taxonomy" id="442734"/>
    <lineage>
        <taxon>Bacteria</taxon>
        <taxon>Pseudomonadati</taxon>
        <taxon>Bacteroidota</taxon>
        <taxon>Saprospiria</taxon>
        <taxon>Saprospirales</taxon>
        <taxon>Lewinellaceae</taxon>
        <taxon>Neolewinella</taxon>
    </lineage>
</organism>
<dbReference type="PANTHER" id="PTHR10000:SF8">
    <property type="entry name" value="HAD SUPERFAMILY HYDROLASE-LIKE, TYPE 3"/>
    <property type="match status" value="1"/>
</dbReference>
<sequence length="271" mass="29805">MIKIAFSDIDGTLLDKDRRISPATHRAVDRLTKHDIPFVLISSRMPRAMTHLQDDLGISGQPLIAYNGGLVVVDGKTIFSRAIPIGAVATVRELNEQLSFSTSLYHADEWYVPSLDHYAKRETHNTRTEPTVRALGDTIRSWTTRGIGAHKIMCMGEATHLDRVTRELKSRHPGSLHLYRSKDDYLEIAAASISKLTGISTLLTHHYPNINLKECIAFGDNYNDIAMLAGVGTGVAVGNARPEVKAVADHIVAGNKDDGVAEGLDRLISFR</sequence>
<dbReference type="SFLD" id="SFLDS00003">
    <property type="entry name" value="Haloacid_Dehalogenase"/>
    <property type="match status" value="1"/>
</dbReference>
<dbReference type="PANTHER" id="PTHR10000">
    <property type="entry name" value="PHOSPHOSERINE PHOSPHATASE"/>
    <property type="match status" value="1"/>
</dbReference>
<dbReference type="RefSeq" id="WP_168037193.1">
    <property type="nucleotide sequence ID" value="NZ_JAATJH010000002.1"/>
</dbReference>
<evidence type="ECO:0000313" key="2">
    <source>
        <dbReference type="Proteomes" id="UP000770785"/>
    </source>
</evidence>
<dbReference type="Pfam" id="PF08282">
    <property type="entry name" value="Hydrolase_3"/>
    <property type="match status" value="1"/>
</dbReference>
<accession>A0ABX0XB04</accession>
<proteinExistence type="predicted"/>
<dbReference type="InterPro" id="IPR036412">
    <property type="entry name" value="HAD-like_sf"/>
</dbReference>
<dbReference type="InterPro" id="IPR000150">
    <property type="entry name" value="Cof"/>
</dbReference>
<dbReference type="EMBL" id="JAATJH010000002">
    <property type="protein sequence ID" value="NJC26453.1"/>
    <property type="molecule type" value="Genomic_DNA"/>
</dbReference>
<dbReference type="NCBIfam" id="TIGR01484">
    <property type="entry name" value="HAD-SF-IIB"/>
    <property type="match status" value="1"/>
</dbReference>
<dbReference type="SFLD" id="SFLDG01140">
    <property type="entry name" value="C2.B:_Phosphomannomutase_and_P"/>
    <property type="match status" value="1"/>
</dbReference>
<evidence type="ECO:0000313" key="1">
    <source>
        <dbReference type="EMBL" id="NJC26453.1"/>
    </source>
</evidence>
<reference evidence="1 2" key="1">
    <citation type="submission" date="2020-03" db="EMBL/GenBank/DDBJ databases">
        <title>Genomic Encyclopedia of Type Strains, Phase IV (KMG-IV): sequencing the most valuable type-strain genomes for metagenomic binning, comparative biology and taxonomic classification.</title>
        <authorList>
            <person name="Goeker M."/>
        </authorList>
    </citation>
    <scope>NUCLEOTIDE SEQUENCE [LARGE SCALE GENOMIC DNA]</scope>
    <source>
        <strain evidence="1 2">DSM 105096</strain>
    </source>
</reference>
<protein>
    <submittedName>
        <fullName evidence="1">Uncharacterized protein</fullName>
    </submittedName>
</protein>
<dbReference type="Gene3D" id="3.40.50.1000">
    <property type="entry name" value="HAD superfamily/HAD-like"/>
    <property type="match status" value="1"/>
</dbReference>
<dbReference type="InterPro" id="IPR006379">
    <property type="entry name" value="HAD-SF_hydro_IIB"/>
</dbReference>
<keyword evidence="2" id="KW-1185">Reference proteome</keyword>
<dbReference type="Proteomes" id="UP000770785">
    <property type="component" value="Unassembled WGS sequence"/>
</dbReference>
<dbReference type="InterPro" id="IPR023214">
    <property type="entry name" value="HAD_sf"/>
</dbReference>
<comment type="caution">
    <text evidence="1">The sequence shown here is derived from an EMBL/GenBank/DDBJ whole genome shotgun (WGS) entry which is preliminary data.</text>
</comment>
<dbReference type="CDD" id="cd07516">
    <property type="entry name" value="HAD_Pase"/>
    <property type="match status" value="1"/>
</dbReference>
<name>A0ABX0XB04_9BACT</name>
<dbReference type="NCBIfam" id="TIGR00099">
    <property type="entry name" value="Cof-subfamily"/>
    <property type="match status" value="1"/>
</dbReference>
<dbReference type="Gene3D" id="3.30.1240.10">
    <property type="match status" value="1"/>
</dbReference>